<evidence type="ECO:0000256" key="2">
    <source>
        <dbReference type="ARBA" id="ARBA00022801"/>
    </source>
</evidence>
<gene>
    <name evidence="9" type="ORF">SAMN05660236_1415</name>
</gene>
<comment type="similarity">
    <text evidence="1">Belongs to the glycosyl hydrolase 2 family.</text>
</comment>
<dbReference type="SUPFAM" id="SSF49303">
    <property type="entry name" value="beta-Galactosidase/glucuronidase domain"/>
    <property type="match status" value="1"/>
</dbReference>
<dbReference type="PROSITE" id="PS00608">
    <property type="entry name" value="GLYCOSYL_HYDROL_F2_2"/>
    <property type="match status" value="1"/>
</dbReference>
<dbReference type="InterPro" id="IPR006103">
    <property type="entry name" value="Glyco_hydro_2_cat"/>
</dbReference>
<dbReference type="EMBL" id="FUZU01000001">
    <property type="protein sequence ID" value="SKC54108.1"/>
    <property type="molecule type" value="Genomic_DNA"/>
</dbReference>
<evidence type="ECO:0000313" key="9">
    <source>
        <dbReference type="EMBL" id="SKC54108.1"/>
    </source>
</evidence>
<dbReference type="PANTHER" id="PTHR42732">
    <property type="entry name" value="BETA-GALACTOSIDASE"/>
    <property type="match status" value="1"/>
</dbReference>
<organism evidence="9 10">
    <name type="scientific">Ohtaekwangia koreensis</name>
    <dbReference type="NCBI Taxonomy" id="688867"/>
    <lineage>
        <taxon>Bacteria</taxon>
        <taxon>Pseudomonadati</taxon>
        <taxon>Bacteroidota</taxon>
        <taxon>Cytophagia</taxon>
        <taxon>Cytophagales</taxon>
        <taxon>Fulvivirgaceae</taxon>
        <taxon>Ohtaekwangia</taxon>
    </lineage>
</organism>
<feature type="domain" description="Glycoside hydrolase family 2 catalytic" evidence="5">
    <location>
        <begin position="306"/>
        <end position="496"/>
    </location>
</feature>
<dbReference type="GO" id="GO:0004553">
    <property type="term" value="F:hydrolase activity, hydrolyzing O-glycosyl compounds"/>
    <property type="evidence" value="ECO:0007669"/>
    <property type="project" value="InterPro"/>
</dbReference>
<accession>A0A1T5JSA7</accession>
<proteinExistence type="inferred from homology"/>
<keyword evidence="3" id="KW-0326">Glycosidase</keyword>
<dbReference type="PANTHER" id="PTHR42732:SF1">
    <property type="entry name" value="BETA-MANNOSIDASE"/>
    <property type="match status" value="1"/>
</dbReference>
<dbReference type="InterPro" id="IPR006102">
    <property type="entry name" value="Ig-like_GH2"/>
</dbReference>
<dbReference type="InterPro" id="IPR017853">
    <property type="entry name" value="GH"/>
</dbReference>
<keyword evidence="10" id="KW-1185">Reference proteome</keyword>
<evidence type="ECO:0000256" key="3">
    <source>
        <dbReference type="ARBA" id="ARBA00023295"/>
    </source>
</evidence>
<dbReference type="PRINTS" id="PR00132">
    <property type="entry name" value="GLHYDRLASE2"/>
</dbReference>
<dbReference type="Proteomes" id="UP000190961">
    <property type="component" value="Unassembled WGS sequence"/>
</dbReference>
<feature type="domain" description="DUF4982" evidence="7">
    <location>
        <begin position="639"/>
        <end position="694"/>
    </location>
</feature>
<feature type="domain" description="Glycosyl hydrolases family 2 sugar binding" evidence="6">
    <location>
        <begin position="90"/>
        <end position="184"/>
    </location>
</feature>
<dbReference type="Pfam" id="PF02836">
    <property type="entry name" value="Glyco_hydro_2_C"/>
    <property type="match status" value="1"/>
</dbReference>
<dbReference type="InterPro" id="IPR013783">
    <property type="entry name" value="Ig-like_fold"/>
</dbReference>
<dbReference type="InterPro" id="IPR008979">
    <property type="entry name" value="Galactose-bd-like_sf"/>
</dbReference>
<dbReference type="AlphaFoldDB" id="A0A1T5JSA7"/>
<dbReference type="Pfam" id="PF02837">
    <property type="entry name" value="Glyco_hydro_2_N"/>
    <property type="match status" value="1"/>
</dbReference>
<dbReference type="SUPFAM" id="SSF49785">
    <property type="entry name" value="Galactose-binding domain-like"/>
    <property type="match status" value="1"/>
</dbReference>
<dbReference type="InterPro" id="IPR006101">
    <property type="entry name" value="Glyco_hydro_2"/>
</dbReference>
<evidence type="ECO:0000259" key="8">
    <source>
        <dbReference type="Pfam" id="PF18565"/>
    </source>
</evidence>
<dbReference type="STRING" id="688867.SAMN05660236_1415"/>
<reference evidence="9 10" key="1">
    <citation type="submission" date="2017-02" db="EMBL/GenBank/DDBJ databases">
        <authorList>
            <person name="Peterson S.W."/>
        </authorList>
    </citation>
    <scope>NUCLEOTIDE SEQUENCE [LARGE SCALE GENOMIC DNA]</scope>
    <source>
        <strain evidence="9 10">DSM 25262</strain>
    </source>
</reference>
<dbReference type="Pfam" id="PF00703">
    <property type="entry name" value="Glyco_hydro_2"/>
    <property type="match status" value="1"/>
</dbReference>
<dbReference type="InterPro" id="IPR040605">
    <property type="entry name" value="Glyco_hydro2_dom5"/>
</dbReference>
<evidence type="ECO:0000313" key="10">
    <source>
        <dbReference type="Proteomes" id="UP000190961"/>
    </source>
</evidence>
<evidence type="ECO:0000259" key="7">
    <source>
        <dbReference type="Pfam" id="PF16355"/>
    </source>
</evidence>
<name>A0A1T5JSA7_9BACT</name>
<dbReference type="Gene3D" id="2.60.40.10">
    <property type="entry name" value="Immunoglobulins"/>
    <property type="match status" value="3"/>
</dbReference>
<dbReference type="InterPro" id="IPR023232">
    <property type="entry name" value="Glyco_hydro_2_AS"/>
</dbReference>
<dbReference type="Gene3D" id="3.20.20.80">
    <property type="entry name" value="Glycosidases"/>
    <property type="match status" value="1"/>
</dbReference>
<evidence type="ECO:0008006" key="11">
    <source>
        <dbReference type="Google" id="ProtNLM"/>
    </source>
</evidence>
<dbReference type="Pfam" id="PF18565">
    <property type="entry name" value="Glyco_hydro2_C5"/>
    <property type="match status" value="1"/>
</dbReference>
<sequence>MHMNIVSVKITLKCIAVLVIYSVFSLNTNGQDSRATLFNANWKFHKGDVPQGEKAATSDNIWRTLDLPHDWSIEGPFSDEWASGTGYLPAGIGWYRKTFPLSTDQLGKNIYLYFDGVYKNSEVWINEHYLGKRPNGYASYYYDITKYLNQRGTNLVSVKVDHTDFADSRWYSGSGINRNVYLIATEPVHIPLWGVAFTTPTVSAETASANVVVGIKNTSKSIADVRVVSELIDANGKVVAQAESKAQAAPDKTNEAKLSFMVNKPSLWSVENPALYKLRTTLFVNSKKTDIVTEQVGFRNFRFDADKGFFLNDQNIKLKGLCIHDDAGALGSAVPKDVWERRLKTLKAMGCNSIRMSHNPHQDYLYDLCDQLGLLVQDEAFDEWEIGKNKWIKGWNVGTPGKDGYSKYFKEWADQDLRDMILRNRNRTCIIMWSIGNEIDYPNDPYTHEVLNTGRNPQIYGKGYQAGNPPASRMGEIAAHLVQVVKQYDTTRPVTAALAGVVMSNFTTYPDALDLVGYNYQEYRYSDDHKQYPKRIIYGSENGKSYDAWTAVEDNEHISAQYLWTGIDFIGEARVWPVRGSGAGLVDLAGFPKPEYFYRKSLWTKEPTVYLAVSKISGERRGRGAGWAESHWTWTNADSVNVLCYTNTEEAELFLNGKSLGRKLLKDAHQKVIVWKTVYRPGELTVRGYTQGKEAGIYTIKTAGEATTLKTVSDKTILTGDQVAHIEIDVIDPAGILVASAENEIEIRIEGPGKLIGLESGNLASHEDYKSNKRKAFHGKLLAYVQTIKPGPVKVTISSPGLKTSTIELTGK</sequence>
<dbReference type="GO" id="GO:0005975">
    <property type="term" value="P:carbohydrate metabolic process"/>
    <property type="evidence" value="ECO:0007669"/>
    <property type="project" value="InterPro"/>
</dbReference>
<evidence type="ECO:0000259" key="4">
    <source>
        <dbReference type="Pfam" id="PF00703"/>
    </source>
</evidence>
<dbReference type="InterPro" id="IPR006104">
    <property type="entry name" value="Glyco_hydro_2_N"/>
</dbReference>
<feature type="domain" description="Glycoside hydrolase family 2" evidence="8">
    <location>
        <begin position="718"/>
        <end position="808"/>
    </location>
</feature>
<evidence type="ECO:0000256" key="1">
    <source>
        <dbReference type="ARBA" id="ARBA00007401"/>
    </source>
</evidence>
<evidence type="ECO:0000259" key="6">
    <source>
        <dbReference type="Pfam" id="PF02837"/>
    </source>
</evidence>
<feature type="domain" description="Glycoside hydrolase family 2 immunoglobulin-like beta-sandwich" evidence="4">
    <location>
        <begin position="197"/>
        <end position="299"/>
    </location>
</feature>
<protein>
    <recommendedName>
        <fullName evidence="11">Beta-galactosidase</fullName>
    </recommendedName>
</protein>
<keyword evidence="2" id="KW-0378">Hydrolase</keyword>
<dbReference type="InterPro" id="IPR032311">
    <property type="entry name" value="DUF4982"/>
</dbReference>
<evidence type="ECO:0000259" key="5">
    <source>
        <dbReference type="Pfam" id="PF02836"/>
    </source>
</evidence>
<dbReference type="SUPFAM" id="SSF51445">
    <property type="entry name" value="(Trans)glycosidases"/>
    <property type="match status" value="1"/>
</dbReference>
<dbReference type="Gene3D" id="2.60.120.260">
    <property type="entry name" value="Galactose-binding domain-like"/>
    <property type="match status" value="1"/>
</dbReference>
<dbReference type="InterPro" id="IPR051913">
    <property type="entry name" value="GH2_Domain-Containing"/>
</dbReference>
<dbReference type="InterPro" id="IPR036156">
    <property type="entry name" value="Beta-gal/glucu_dom_sf"/>
</dbReference>
<dbReference type="Pfam" id="PF16355">
    <property type="entry name" value="DUF4982"/>
    <property type="match status" value="1"/>
</dbReference>